<dbReference type="AlphaFoldDB" id="A0ABD2Y7Y9"/>
<organism evidence="1 2">
    <name type="scientific">Cinchona calisaya</name>
    <dbReference type="NCBI Taxonomy" id="153742"/>
    <lineage>
        <taxon>Eukaryota</taxon>
        <taxon>Viridiplantae</taxon>
        <taxon>Streptophyta</taxon>
        <taxon>Embryophyta</taxon>
        <taxon>Tracheophyta</taxon>
        <taxon>Spermatophyta</taxon>
        <taxon>Magnoliopsida</taxon>
        <taxon>eudicotyledons</taxon>
        <taxon>Gunneridae</taxon>
        <taxon>Pentapetalae</taxon>
        <taxon>asterids</taxon>
        <taxon>lamiids</taxon>
        <taxon>Gentianales</taxon>
        <taxon>Rubiaceae</taxon>
        <taxon>Cinchonoideae</taxon>
        <taxon>Cinchoneae</taxon>
        <taxon>Cinchona</taxon>
    </lineage>
</organism>
<evidence type="ECO:0008006" key="3">
    <source>
        <dbReference type="Google" id="ProtNLM"/>
    </source>
</evidence>
<gene>
    <name evidence="1" type="ORF">ACH5RR_036488</name>
</gene>
<evidence type="ECO:0000313" key="1">
    <source>
        <dbReference type="EMBL" id="KAL3502039.1"/>
    </source>
</evidence>
<comment type="caution">
    <text evidence="1">The sequence shown here is derived from an EMBL/GenBank/DDBJ whole genome shotgun (WGS) entry which is preliminary data.</text>
</comment>
<evidence type="ECO:0000313" key="2">
    <source>
        <dbReference type="Proteomes" id="UP001630127"/>
    </source>
</evidence>
<dbReference type="Proteomes" id="UP001630127">
    <property type="component" value="Unassembled WGS sequence"/>
</dbReference>
<proteinExistence type="predicted"/>
<dbReference type="PANTHER" id="PTHR47592">
    <property type="entry name" value="PBF68 PROTEIN"/>
    <property type="match status" value="1"/>
</dbReference>
<keyword evidence="2" id="KW-1185">Reference proteome</keyword>
<dbReference type="EMBL" id="JBJUIK010000015">
    <property type="protein sequence ID" value="KAL3502039.1"/>
    <property type="molecule type" value="Genomic_DNA"/>
</dbReference>
<reference evidence="1 2" key="1">
    <citation type="submission" date="2024-11" db="EMBL/GenBank/DDBJ databases">
        <title>A near-complete genome assembly of Cinchona calisaya.</title>
        <authorList>
            <person name="Lian D.C."/>
            <person name="Zhao X.W."/>
            <person name="Wei L."/>
        </authorList>
    </citation>
    <scope>NUCLEOTIDE SEQUENCE [LARGE SCALE GENOMIC DNA]</scope>
    <source>
        <tissue evidence="1">Nenye</tissue>
    </source>
</reference>
<accession>A0ABD2Y7Y9</accession>
<dbReference type="PANTHER" id="PTHR47592:SF29">
    <property type="entry name" value="ZINC FINGER, CCHC-TYPE"/>
    <property type="match status" value="1"/>
</dbReference>
<name>A0ABD2Y7Y9_9GENT</name>
<sequence>MGFTTLREMAIDFVKLERFDGGNFRRWQKKMHFLLATFNVVYVLNTAKPMKNDEETLANTCARQKWENDDYICRRHILNDLANHLRLEEEMRKQDEKQNAPEK</sequence>
<protein>
    <recommendedName>
        <fullName evidence="3">Zinc finger, CCHC-type</fullName>
    </recommendedName>
</protein>